<sequence>MKKLLTAGTLVLGTVTGTAVAYADDIVLGDENGVAWSWATEADCMRDGPDMALDNAADEARYRYWYCSIGDDGLWYLHNTDTPTG</sequence>
<gene>
    <name evidence="2" type="ORF">BHQ17_09490</name>
</gene>
<dbReference type="AlphaFoldDB" id="A0A1E3RWW1"/>
<keyword evidence="1" id="KW-0732">Signal</keyword>
<protein>
    <recommendedName>
        <fullName evidence="4">Secreted protein</fullName>
    </recommendedName>
</protein>
<keyword evidence="3" id="KW-1185">Reference proteome</keyword>
<evidence type="ECO:0000256" key="1">
    <source>
        <dbReference type="SAM" id="SignalP"/>
    </source>
</evidence>
<reference evidence="3" key="1">
    <citation type="submission" date="2016-09" db="EMBL/GenBank/DDBJ databases">
        <authorList>
            <person name="Greninger A.L."/>
            <person name="Jerome K.R."/>
            <person name="Mcnair B."/>
            <person name="Wallis C."/>
            <person name="Fang F."/>
        </authorList>
    </citation>
    <scope>NUCLEOTIDE SEQUENCE [LARGE SCALE GENOMIC DNA]</scope>
    <source>
        <strain evidence="3">M7</strain>
    </source>
</reference>
<evidence type="ECO:0008006" key="4">
    <source>
        <dbReference type="Google" id="ProtNLM"/>
    </source>
</evidence>
<dbReference type="OrthoDB" id="4569631at2"/>
<proteinExistence type="predicted"/>
<evidence type="ECO:0000313" key="3">
    <source>
        <dbReference type="Proteomes" id="UP000094243"/>
    </source>
</evidence>
<organism evidence="2 3">
    <name type="scientific">Mycolicibacterium holsaticum</name>
    <dbReference type="NCBI Taxonomy" id="152142"/>
    <lineage>
        <taxon>Bacteria</taxon>
        <taxon>Bacillati</taxon>
        <taxon>Actinomycetota</taxon>
        <taxon>Actinomycetes</taxon>
        <taxon>Mycobacteriales</taxon>
        <taxon>Mycobacteriaceae</taxon>
        <taxon>Mycolicibacterium</taxon>
    </lineage>
</organism>
<dbReference type="Proteomes" id="UP000094243">
    <property type="component" value="Unassembled WGS sequence"/>
</dbReference>
<comment type="caution">
    <text evidence="2">The sequence shown here is derived from an EMBL/GenBank/DDBJ whole genome shotgun (WGS) entry which is preliminary data.</text>
</comment>
<evidence type="ECO:0000313" key="2">
    <source>
        <dbReference type="EMBL" id="ODQ94340.1"/>
    </source>
</evidence>
<dbReference type="EMBL" id="MIGZ01000042">
    <property type="protein sequence ID" value="ODQ94340.1"/>
    <property type="molecule type" value="Genomic_DNA"/>
</dbReference>
<accession>A0A1E3RWW1</accession>
<feature type="chain" id="PRO_5009135233" description="Secreted protein" evidence="1">
    <location>
        <begin position="24"/>
        <end position="85"/>
    </location>
</feature>
<feature type="signal peptide" evidence="1">
    <location>
        <begin position="1"/>
        <end position="23"/>
    </location>
</feature>
<name>A0A1E3RWW1_9MYCO</name>
<dbReference type="RefSeq" id="WP_069404961.1">
    <property type="nucleotide sequence ID" value="NZ_JBHRZJ010000003.1"/>
</dbReference>